<name>A0A7W9STL6_ARMRO</name>
<organism evidence="2 3">
    <name type="scientific">Armatimonas rosea</name>
    <dbReference type="NCBI Taxonomy" id="685828"/>
    <lineage>
        <taxon>Bacteria</taxon>
        <taxon>Bacillati</taxon>
        <taxon>Armatimonadota</taxon>
        <taxon>Armatimonadia</taxon>
        <taxon>Armatimonadales</taxon>
        <taxon>Armatimonadaceae</taxon>
        <taxon>Armatimonas</taxon>
    </lineage>
</organism>
<dbReference type="RefSeq" id="WP_184201966.1">
    <property type="nucleotide sequence ID" value="NZ_JACHGW010000004.1"/>
</dbReference>
<dbReference type="EMBL" id="JACHGW010000004">
    <property type="protein sequence ID" value="MBB6052612.1"/>
    <property type="molecule type" value="Genomic_DNA"/>
</dbReference>
<keyword evidence="1" id="KW-0812">Transmembrane</keyword>
<evidence type="ECO:0000313" key="3">
    <source>
        <dbReference type="Proteomes" id="UP000520814"/>
    </source>
</evidence>
<evidence type="ECO:0000256" key="1">
    <source>
        <dbReference type="SAM" id="Phobius"/>
    </source>
</evidence>
<comment type="caution">
    <text evidence="2">The sequence shown here is derived from an EMBL/GenBank/DDBJ whole genome shotgun (WGS) entry which is preliminary data.</text>
</comment>
<dbReference type="AlphaFoldDB" id="A0A7W9STL6"/>
<gene>
    <name evidence="2" type="ORF">HNQ39_004433</name>
</gene>
<keyword evidence="1" id="KW-1133">Transmembrane helix</keyword>
<sequence>MRKKVPWVAIIAAANVILCGWALVSYLYLRVQVVLANDQTWRFEQSRSHALASKNAEGVADLQKIVQEYPSGTKQSKGSLLDQLVEQQRASAVREVLAHLRKETGKNLGDDPNIWIETYSKN</sequence>
<proteinExistence type="predicted"/>
<protein>
    <submittedName>
        <fullName evidence="2">Uncharacterized protein</fullName>
    </submittedName>
</protein>
<keyword evidence="3" id="KW-1185">Reference proteome</keyword>
<evidence type="ECO:0000313" key="2">
    <source>
        <dbReference type="EMBL" id="MBB6052612.1"/>
    </source>
</evidence>
<keyword evidence="1" id="KW-0472">Membrane</keyword>
<accession>A0A7W9STL6</accession>
<feature type="transmembrane region" description="Helical" evidence="1">
    <location>
        <begin position="7"/>
        <end position="29"/>
    </location>
</feature>
<dbReference type="Proteomes" id="UP000520814">
    <property type="component" value="Unassembled WGS sequence"/>
</dbReference>
<reference evidence="2 3" key="1">
    <citation type="submission" date="2020-08" db="EMBL/GenBank/DDBJ databases">
        <title>Genomic Encyclopedia of Type Strains, Phase IV (KMG-IV): sequencing the most valuable type-strain genomes for metagenomic binning, comparative biology and taxonomic classification.</title>
        <authorList>
            <person name="Goeker M."/>
        </authorList>
    </citation>
    <scope>NUCLEOTIDE SEQUENCE [LARGE SCALE GENOMIC DNA]</scope>
    <source>
        <strain evidence="2 3">DSM 23562</strain>
    </source>
</reference>